<dbReference type="Gene3D" id="1.20.120.730">
    <property type="entry name" value="Sec23/Sec24 helical domain"/>
    <property type="match status" value="1"/>
</dbReference>
<dbReference type="GO" id="GO:0005096">
    <property type="term" value="F:GTPase activator activity"/>
    <property type="evidence" value="ECO:0007669"/>
    <property type="project" value="TreeGrafter"/>
</dbReference>
<dbReference type="SUPFAM" id="SSF81811">
    <property type="entry name" value="Helical domain of Sec23/24"/>
    <property type="match status" value="1"/>
</dbReference>
<dbReference type="InterPro" id="IPR006896">
    <property type="entry name" value="Sec23/24_trunk_dom"/>
</dbReference>
<evidence type="ECO:0000259" key="16">
    <source>
        <dbReference type="Pfam" id="PF04810"/>
    </source>
</evidence>
<dbReference type="InterPro" id="IPR036174">
    <property type="entry name" value="Znf_Sec23_Sec24_sf"/>
</dbReference>
<keyword evidence="5 14" id="KW-0479">Metal-binding</keyword>
<keyword evidence="8 14" id="KW-0931">ER-Golgi transport</keyword>
<name>A0A6B2KYA0_9EUKA</name>
<feature type="domain" description="Gelsolin-like" evidence="15">
    <location>
        <begin position="583"/>
        <end position="672"/>
    </location>
</feature>
<keyword evidence="9 14" id="KW-0653">Protein transport</keyword>
<dbReference type="PANTHER" id="PTHR11141">
    <property type="entry name" value="PROTEIN TRANSPORT PROTEIN SEC23"/>
    <property type="match status" value="1"/>
</dbReference>
<dbReference type="GO" id="GO:0070971">
    <property type="term" value="C:endoplasmic reticulum exit site"/>
    <property type="evidence" value="ECO:0007669"/>
    <property type="project" value="TreeGrafter"/>
</dbReference>
<keyword evidence="4 14" id="KW-0813">Transport</keyword>
<reference evidence="20" key="1">
    <citation type="journal article" date="2020" name="J. Eukaryot. Microbiol.">
        <title>De novo Sequencing, Assembly and Annotation of the Transcriptome for the Free-Living Testate Amoeba Arcella intermedia.</title>
        <authorList>
            <person name="Ribeiro G.M."/>
            <person name="Porfirio-Sousa A.L."/>
            <person name="Maurer-Alcala X.X."/>
            <person name="Katz L.A."/>
            <person name="Lahr D.J.G."/>
        </authorList>
    </citation>
    <scope>NUCLEOTIDE SEQUENCE</scope>
</reference>
<evidence type="ECO:0000256" key="1">
    <source>
        <dbReference type="ARBA" id="ARBA00004255"/>
    </source>
</evidence>
<dbReference type="GO" id="GO:0005789">
    <property type="term" value="C:endoplasmic reticulum membrane"/>
    <property type="evidence" value="ECO:0007669"/>
    <property type="project" value="UniProtKB-SubCell"/>
</dbReference>
<evidence type="ECO:0000256" key="10">
    <source>
        <dbReference type="ARBA" id="ARBA00023034"/>
    </source>
</evidence>
<dbReference type="SUPFAM" id="SSF82754">
    <property type="entry name" value="C-terminal, gelsolin-like domain of Sec23/24"/>
    <property type="match status" value="1"/>
</dbReference>
<keyword evidence="11 14" id="KW-0472">Membrane</keyword>
<evidence type="ECO:0000313" key="20">
    <source>
        <dbReference type="EMBL" id="NDV29734.1"/>
    </source>
</evidence>
<dbReference type="EMBL" id="GIBP01000765">
    <property type="protein sequence ID" value="NDV29734.1"/>
    <property type="molecule type" value="Transcribed_RNA"/>
</dbReference>
<comment type="subcellular location">
    <subcellularLocation>
        <location evidence="14">Cytoplasmic vesicle</location>
        <location evidence="14">COPII-coated vesicle membrane</location>
        <topology evidence="14">Peripheral membrane protein</topology>
        <orientation evidence="14">Cytoplasmic side</orientation>
    </subcellularLocation>
    <subcellularLocation>
        <location evidence="14">Endoplasmic reticulum membrane</location>
        <topology evidence="14">Peripheral membrane protein</topology>
        <orientation evidence="14">Cytoplasmic side</orientation>
    </subcellularLocation>
    <subcellularLocation>
        <location evidence="1">Golgi apparatus membrane</location>
        <topology evidence="1">Peripheral membrane protein</topology>
        <orientation evidence="1">Cytoplasmic side</orientation>
    </subcellularLocation>
</comment>
<dbReference type="InterPro" id="IPR036175">
    <property type="entry name" value="Sec23/24_helical_dom_sf"/>
</dbReference>
<dbReference type="Gene3D" id="2.30.30.380">
    <property type="entry name" value="Zn-finger domain of Sec23/24"/>
    <property type="match status" value="1"/>
</dbReference>
<evidence type="ECO:0000256" key="4">
    <source>
        <dbReference type="ARBA" id="ARBA00022448"/>
    </source>
</evidence>
<keyword evidence="12 14" id="KW-0968">Cytoplasmic vesicle</keyword>
<dbReference type="GO" id="GO:0006886">
    <property type="term" value="P:intracellular protein transport"/>
    <property type="evidence" value="ECO:0007669"/>
    <property type="project" value="InterPro"/>
</dbReference>
<sequence>MYTPLKRGNLPVVQYNPVNCSKCLSYLNPYCAVDFASKFWTCPFCSQKNSFPPNYAGMDPQHLVSELFPENTTIEYRTPISTNAVPPVFLFVVDTAMKHQDEILHLKKALLQALQAIPSNCFVGLITYGANVQVYELSYPHCRRCIVFSGETEVTPAGVQTLLGLHPVKPGTSHAAQLNNKYILPLESILENLTSIVEELQIDPQQFKKGEERKACATGVALSVALAIMESIFPKIGGRIINLSAGPCTVGPGVVVGRDLSEPIRSHYHLRKEEAKYVTAAIAYYNKLAARAVAQGHAVDIFSASLDQTGLLEMHPLANNTGGVLVSTESFIHEIVKQSLRKLFQKDDDGHLSMKFNGTIEVIQSKELKVCGAIGHLQSLGKKNAYVSETAMGIGGTNAWKMCTMDPNTSYAFYFEVVNAHNNIIPADNYGLVQFRTNYIHPSGERVQRVTTIAKTWSPPSAGLNALLPGFDQEACAALIARYAVFKAENEEAQPIKFIDRHLIQFIHAFGSYTKDAPESLKYPPQIAIYPEFMFHLRRGNLIQIFGTSPDETAYYRHYLLRESVSSCLIMIQPALDSYSFDVDEPQPVLLSLSSVLPDKILLLDTFFHVVVFSGETIAAWRKAGYQDQEGYENFKQLLEVPVQDATMILMNRFPMPMYVVCDQGSSQARFLLAVLDPGKTGATLSSPNAVGPAATTSQEIYSDDVPLSVFMEHLKKKVVSYEG</sequence>
<protein>
    <recommendedName>
        <fullName evidence="3 14">Protein transport protein SEC23</fullName>
    </recommendedName>
</protein>
<dbReference type="InterPro" id="IPR036465">
    <property type="entry name" value="vWFA_dom_sf"/>
</dbReference>
<dbReference type="AlphaFoldDB" id="A0A6B2KYA0"/>
<feature type="domain" description="Sec23/Sec24 helical" evidence="18">
    <location>
        <begin position="472"/>
        <end position="569"/>
    </location>
</feature>
<dbReference type="FunFam" id="3.40.20.10:FF:000041">
    <property type="entry name" value="Protein transport protein SEC23"/>
    <property type="match status" value="1"/>
</dbReference>
<feature type="domain" description="Zinc finger Sec23/Sec24-type" evidence="16">
    <location>
        <begin position="17"/>
        <end position="55"/>
    </location>
</feature>
<dbReference type="SUPFAM" id="SSF53300">
    <property type="entry name" value="vWA-like"/>
    <property type="match status" value="1"/>
</dbReference>
<dbReference type="PANTHER" id="PTHR11141:SF0">
    <property type="entry name" value="PROTEIN TRANSPORT PROTEIN SEC23"/>
    <property type="match status" value="1"/>
</dbReference>
<dbReference type="Gene3D" id="3.40.50.410">
    <property type="entry name" value="von Willebrand factor, type A domain"/>
    <property type="match status" value="1"/>
</dbReference>
<dbReference type="Pfam" id="PF04810">
    <property type="entry name" value="zf-Sec23_Sec24"/>
    <property type="match status" value="1"/>
</dbReference>
<dbReference type="InterPro" id="IPR029006">
    <property type="entry name" value="ADF-H/Gelsolin-like_dom_sf"/>
</dbReference>
<keyword evidence="6 14" id="KW-0256">Endoplasmic reticulum</keyword>
<evidence type="ECO:0000259" key="15">
    <source>
        <dbReference type="Pfam" id="PF00626"/>
    </source>
</evidence>
<dbReference type="FunFam" id="3.40.50.410:FF:000043">
    <property type="entry name" value="Protein transport protein SEC23"/>
    <property type="match status" value="1"/>
</dbReference>
<dbReference type="GO" id="GO:0000139">
    <property type="term" value="C:Golgi membrane"/>
    <property type="evidence" value="ECO:0007669"/>
    <property type="project" value="UniProtKB-SubCell"/>
</dbReference>
<comment type="similarity">
    <text evidence="2 14">Belongs to the SEC23/SEC24 family. SEC23 subfamily.</text>
</comment>
<dbReference type="SUPFAM" id="SSF82919">
    <property type="entry name" value="Zn-finger domain of Sec23/24"/>
    <property type="match status" value="1"/>
</dbReference>
<evidence type="ECO:0000256" key="7">
    <source>
        <dbReference type="ARBA" id="ARBA00022833"/>
    </source>
</evidence>
<dbReference type="Gene3D" id="2.60.40.1670">
    <property type="entry name" value="beta-sandwich domain of Sec23/24"/>
    <property type="match status" value="1"/>
</dbReference>
<evidence type="ECO:0000256" key="3">
    <source>
        <dbReference type="ARBA" id="ARBA00021212"/>
    </source>
</evidence>
<evidence type="ECO:0000259" key="19">
    <source>
        <dbReference type="Pfam" id="PF08033"/>
    </source>
</evidence>
<evidence type="ECO:0000259" key="18">
    <source>
        <dbReference type="Pfam" id="PF04815"/>
    </source>
</evidence>
<organism evidence="20">
    <name type="scientific">Arcella intermedia</name>
    <dbReference type="NCBI Taxonomy" id="1963864"/>
    <lineage>
        <taxon>Eukaryota</taxon>
        <taxon>Amoebozoa</taxon>
        <taxon>Tubulinea</taxon>
        <taxon>Elardia</taxon>
        <taxon>Arcellinida</taxon>
        <taxon>Sphaerothecina</taxon>
        <taxon>Arcellidae</taxon>
        <taxon>Arcella</taxon>
    </lineage>
</organism>
<evidence type="ECO:0000256" key="9">
    <source>
        <dbReference type="ARBA" id="ARBA00022927"/>
    </source>
</evidence>
<dbReference type="GO" id="GO:0008270">
    <property type="term" value="F:zinc ion binding"/>
    <property type="evidence" value="ECO:0007669"/>
    <property type="project" value="InterPro"/>
</dbReference>
<evidence type="ECO:0000256" key="8">
    <source>
        <dbReference type="ARBA" id="ARBA00022892"/>
    </source>
</evidence>
<dbReference type="InterPro" id="IPR037364">
    <property type="entry name" value="Sec23"/>
</dbReference>
<keyword evidence="7 14" id="KW-0862">Zinc</keyword>
<evidence type="ECO:0000256" key="5">
    <source>
        <dbReference type="ARBA" id="ARBA00022723"/>
    </source>
</evidence>
<evidence type="ECO:0000256" key="14">
    <source>
        <dbReference type="RuleBase" id="RU365030"/>
    </source>
</evidence>
<evidence type="ECO:0000256" key="12">
    <source>
        <dbReference type="ARBA" id="ARBA00023329"/>
    </source>
</evidence>
<dbReference type="SUPFAM" id="SSF81995">
    <property type="entry name" value="beta-sandwich domain of Sec23/24"/>
    <property type="match status" value="1"/>
</dbReference>
<dbReference type="InterPro" id="IPR036180">
    <property type="entry name" value="Gelsolin-like_dom_sf"/>
</dbReference>
<dbReference type="GO" id="GO:0090110">
    <property type="term" value="P:COPII-coated vesicle cargo loading"/>
    <property type="evidence" value="ECO:0007669"/>
    <property type="project" value="TreeGrafter"/>
</dbReference>
<dbReference type="InterPro" id="IPR006900">
    <property type="entry name" value="Sec23/24_helical_dom"/>
</dbReference>
<evidence type="ECO:0000259" key="17">
    <source>
        <dbReference type="Pfam" id="PF04811"/>
    </source>
</evidence>
<comment type="function">
    <text evidence="13 14">Component of the coat protein complex II (COPII) which promotes the formation of transport vesicles from the endoplasmic reticulum (ER). The coat has two main functions, the physical deformation of the endoplasmic reticulum membrane into vesicles and the selection of cargo molecules.</text>
</comment>
<dbReference type="FunFam" id="2.30.30.380:FF:000001">
    <property type="entry name" value="Protein transport protein SEC23"/>
    <property type="match status" value="1"/>
</dbReference>
<dbReference type="InterPro" id="IPR007123">
    <property type="entry name" value="Gelsolin-like_dom"/>
</dbReference>
<dbReference type="Pfam" id="PF04815">
    <property type="entry name" value="Sec23_helical"/>
    <property type="match status" value="1"/>
</dbReference>
<keyword evidence="14" id="KW-0963">Cytoplasm</keyword>
<dbReference type="GO" id="GO:0030127">
    <property type="term" value="C:COPII vesicle coat"/>
    <property type="evidence" value="ECO:0007669"/>
    <property type="project" value="InterPro"/>
</dbReference>
<dbReference type="InterPro" id="IPR006895">
    <property type="entry name" value="Znf_Sec23_Sec24"/>
</dbReference>
<feature type="domain" description="Sec23/Sec24 trunk" evidence="17">
    <location>
        <begin position="85"/>
        <end position="343"/>
    </location>
</feature>
<evidence type="ECO:0000256" key="6">
    <source>
        <dbReference type="ARBA" id="ARBA00022824"/>
    </source>
</evidence>
<dbReference type="Pfam" id="PF08033">
    <property type="entry name" value="Sec23_BS"/>
    <property type="match status" value="1"/>
</dbReference>
<feature type="domain" description="Sec23/Sec24 beta-sandwich" evidence="19">
    <location>
        <begin position="356"/>
        <end position="457"/>
    </location>
</feature>
<evidence type="ECO:0000256" key="13">
    <source>
        <dbReference type="ARBA" id="ARBA00025471"/>
    </source>
</evidence>
<proteinExistence type="inferred from homology"/>
<keyword evidence="10" id="KW-0333">Golgi apparatus</keyword>
<dbReference type="Pfam" id="PF04811">
    <property type="entry name" value="Sec23_trunk"/>
    <property type="match status" value="1"/>
</dbReference>
<evidence type="ECO:0000256" key="11">
    <source>
        <dbReference type="ARBA" id="ARBA00023136"/>
    </source>
</evidence>
<dbReference type="Gene3D" id="3.40.20.10">
    <property type="entry name" value="Severin"/>
    <property type="match status" value="1"/>
</dbReference>
<evidence type="ECO:0000256" key="2">
    <source>
        <dbReference type="ARBA" id="ARBA00009210"/>
    </source>
</evidence>
<accession>A0A6B2KYA0</accession>
<dbReference type="InterPro" id="IPR012990">
    <property type="entry name" value="Beta-sandwich_Sec23_24"/>
</dbReference>
<dbReference type="Pfam" id="PF00626">
    <property type="entry name" value="Gelsolin"/>
    <property type="match status" value="1"/>
</dbReference>